<dbReference type="Pfam" id="PF13391">
    <property type="entry name" value="HNH_2"/>
    <property type="match status" value="1"/>
</dbReference>
<feature type="domain" description="HNH nuclease" evidence="1">
    <location>
        <begin position="148"/>
        <end position="200"/>
    </location>
</feature>
<keyword evidence="2" id="KW-0378">Hydrolase</keyword>
<dbReference type="SMART" id="SM00507">
    <property type="entry name" value="HNHc"/>
    <property type="match status" value="1"/>
</dbReference>
<name>A0A8I0LBX0_9CORY</name>
<dbReference type="Proteomes" id="UP000650224">
    <property type="component" value="Unassembled WGS sequence"/>
</dbReference>
<evidence type="ECO:0000313" key="2">
    <source>
        <dbReference type="EMBL" id="MBD8031352.1"/>
    </source>
</evidence>
<accession>A0A8I0LBX0</accession>
<gene>
    <name evidence="2" type="ORF">H9627_13705</name>
</gene>
<dbReference type="AlphaFoldDB" id="A0A8I0LBX0"/>
<keyword evidence="2" id="KW-0255">Endonuclease</keyword>
<sequence>MELILLDPVSNHHTGAVEALIVFMTREEGKLAQVRFVLEPDEALNWSSGDISDTHLDGGGQVVEYHGRDAITALEDHRLVDAIVRRLTKMRSRRKRYRRNDWHNPWLWNLASQGKVSSSRESSSISQAENYAAEDVWRMQRQRTGQQRFRALLLESYPAECAVCGVDIVEVLEAAHLVPHSTVVDYHPDNGRLLCANHHRAFDAGLYEWTSEKFRWTGSGSEPFLGGRIHQVP</sequence>
<keyword evidence="2" id="KW-0540">Nuclease</keyword>
<dbReference type="EMBL" id="JACSPR010000015">
    <property type="protein sequence ID" value="MBD8031352.1"/>
    <property type="molecule type" value="Genomic_DNA"/>
</dbReference>
<reference evidence="2 3" key="1">
    <citation type="submission" date="2020-08" db="EMBL/GenBank/DDBJ databases">
        <title>A Genomic Blueprint of the Chicken Gut Microbiome.</title>
        <authorList>
            <person name="Gilroy R."/>
            <person name="Ravi A."/>
            <person name="Getino M."/>
            <person name="Pursley I."/>
            <person name="Horton D.L."/>
            <person name="Alikhan N.-F."/>
            <person name="Baker D."/>
            <person name="Gharbi K."/>
            <person name="Hall N."/>
            <person name="Watson M."/>
            <person name="Adriaenssens E.M."/>
            <person name="Foster-Nyarko E."/>
            <person name="Jarju S."/>
            <person name="Secka A."/>
            <person name="Antonio M."/>
            <person name="Oren A."/>
            <person name="Chaudhuri R."/>
            <person name="La Ragione R.M."/>
            <person name="Hildebrand F."/>
            <person name="Pallen M.J."/>
        </authorList>
    </citation>
    <scope>NUCLEOTIDE SEQUENCE [LARGE SCALE GENOMIC DNA]</scope>
    <source>
        <strain evidence="2 3">Sa1YVA5</strain>
    </source>
</reference>
<comment type="caution">
    <text evidence="2">The sequence shown here is derived from an EMBL/GenBank/DDBJ whole genome shotgun (WGS) entry which is preliminary data.</text>
</comment>
<dbReference type="CDD" id="cd00085">
    <property type="entry name" value="HNHc"/>
    <property type="match status" value="1"/>
</dbReference>
<proteinExistence type="predicted"/>
<evidence type="ECO:0000259" key="1">
    <source>
        <dbReference type="SMART" id="SM00507"/>
    </source>
</evidence>
<keyword evidence="3" id="KW-1185">Reference proteome</keyword>
<protein>
    <submittedName>
        <fullName evidence="2">HNH endonuclease</fullName>
    </submittedName>
</protein>
<organism evidence="2 3">
    <name type="scientific">Corynebacterium gallinarum</name>
    <dbReference type="NCBI Taxonomy" id="2762214"/>
    <lineage>
        <taxon>Bacteria</taxon>
        <taxon>Bacillati</taxon>
        <taxon>Actinomycetota</taxon>
        <taxon>Actinomycetes</taxon>
        <taxon>Mycobacteriales</taxon>
        <taxon>Corynebacteriaceae</taxon>
        <taxon>Corynebacterium</taxon>
    </lineage>
</organism>
<dbReference type="GO" id="GO:0004519">
    <property type="term" value="F:endonuclease activity"/>
    <property type="evidence" value="ECO:0007669"/>
    <property type="project" value="UniProtKB-KW"/>
</dbReference>
<dbReference type="Gene3D" id="1.10.30.50">
    <property type="match status" value="1"/>
</dbReference>
<dbReference type="RefSeq" id="WP_191734582.1">
    <property type="nucleotide sequence ID" value="NZ_JACSPR010000015.1"/>
</dbReference>
<evidence type="ECO:0000313" key="3">
    <source>
        <dbReference type="Proteomes" id="UP000650224"/>
    </source>
</evidence>
<dbReference type="InterPro" id="IPR003615">
    <property type="entry name" value="HNH_nuc"/>
</dbReference>